<feature type="compositionally biased region" description="Low complexity" evidence="1">
    <location>
        <begin position="11"/>
        <end position="21"/>
    </location>
</feature>
<feature type="region of interest" description="Disordered" evidence="1">
    <location>
        <begin position="65"/>
        <end position="84"/>
    </location>
</feature>
<evidence type="ECO:0000313" key="3">
    <source>
        <dbReference type="Proteomes" id="UP000019149"/>
    </source>
</evidence>
<dbReference type="EMBL" id="APAU02000005">
    <property type="protein sequence ID" value="EUB63867.1"/>
    <property type="molecule type" value="Genomic_DNA"/>
</dbReference>
<sequence length="284" mass="31467">MAALGAEENASRFAAHANAARSKSDSEEWFAHRPLMASNPSYFRLRIRPEAVEITAKNRRPAGSLGRMAGFVNDPDSPRTASFGRKLRSEEAHEILQRMTRPTDDWCDFEGNCAAISAVQRAPRLGASLEAKMIMESQMHKCDWFTHGAEPVAIRPKSIRPSAVQAGTLSCDWFAHSAADQSEVEGCKDLLKTAPPENPSVPLHRCPTKESLYYCRQNKGSKSVLECLRICTLSKEPKYDVSSSKMKSEDTSAWSTNGTSRNYGNAFLQNIDKAGLRGEIREEV</sequence>
<gene>
    <name evidence="2" type="ORF">EGR_01490</name>
</gene>
<reference evidence="2 3" key="1">
    <citation type="journal article" date="2013" name="Nat. Genet.">
        <title>The genome of the hydatid tapeworm Echinococcus granulosus.</title>
        <authorList>
            <person name="Zheng H."/>
            <person name="Zhang W."/>
            <person name="Zhang L."/>
            <person name="Zhang Z."/>
            <person name="Li J."/>
            <person name="Lu G."/>
            <person name="Zhu Y."/>
            <person name="Wang Y."/>
            <person name="Huang Y."/>
            <person name="Liu J."/>
            <person name="Kang H."/>
            <person name="Chen J."/>
            <person name="Wang L."/>
            <person name="Chen A."/>
            <person name="Yu S."/>
            <person name="Gao Z."/>
            <person name="Jin L."/>
            <person name="Gu W."/>
            <person name="Wang Z."/>
            <person name="Zhao L."/>
            <person name="Shi B."/>
            <person name="Wen H."/>
            <person name="Lin R."/>
            <person name="Jones M.K."/>
            <person name="Brejova B."/>
            <person name="Vinar T."/>
            <person name="Zhao G."/>
            <person name="McManus D.P."/>
            <person name="Chen Z."/>
            <person name="Zhou Y."/>
            <person name="Wang S."/>
        </authorList>
    </citation>
    <scope>NUCLEOTIDE SEQUENCE [LARGE SCALE GENOMIC DNA]</scope>
</reference>
<dbReference type="GeneID" id="36337205"/>
<name>W6UYV5_ECHGR</name>
<organism evidence="2 3">
    <name type="scientific">Echinococcus granulosus</name>
    <name type="common">Hydatid tapeworm</name>
    <dbReference type="NCBI Taxonomy" id="6210"/>
    <lineage>
        <taxon>Eukaryota</taxon>
        <taxon>Metazoa</taxon>
        <taxon>Spiralia</taxon>
        <taxon>Lophotrochozoa</taxon>
        <taxon>Platyhelminthes</taxon>
        <taxon>Cestoda</taxon>
        <taxon>Eucestoda</taxon>
        <taxon>Cyclophyllidea</taxon>
        <taxon>Taeniidae</taxon>
        <taxon>Echinococcus</taxon>
        <taxon>Echinococcus granulosus group</taxon>
    </lineage>
</organism>
<dbReference type="AlphaFoldDB" id="W6UYV5"/>
<accession>W6UYV5</accession>
<feature type="region of interest" description="Disordered" evidence="1">
    <location>
        <begin position="1"/>
        <end position="26"/>
    </location>
</feature>
<evidence type="ECO:0000313" key="2">
    <source>
        <dbReference type="EMBL" id="EUB63867.1"/>
    </source>
</evidence>
<proteinExistence type="predicted"/>
<keyword evidence="3" id="KW-1185">Reference proteome</keyword>
<evidence type="ECO:0000256" key="1">
    <source>
        <dbReference type="SAM" id="MobiDB-lite"/>
    </source>
</evidence>
<dbReference type="OrthoDB" id="6259795at2759"/>
<dbReference type="KEGG" id="egl:EGR_01490"/>
<protein>
    <submittedName>
        <fullName evidence="2">Uncharacterized protein</fullName>
    </submittedName>
</protein>
<comment type="caution">
    <text evidence="2">The sequence shown here is derived from an EMBL/GenBank/DDBJ whole genome shotgun (WGS) entry which is preliminary data.</text>
</comment>
<dbReference type="CTD" id="36337205"/>
<dbReference type="RefSeq" id="XP_024355063.1">
    <property type="nucleotide sequence ID" value="XM_024490739.1"/>
</dbReference>
<dbReference type="Proteomes" id="UP000019149">
    <property type="component" value="Unassembled WGS sequence"/>
</dbReference>